<protein>
    <submittedName>
        <fullName evidence="2">Alkyl hydroperoxide reductase/ Thiol specific antioxidant/ Mal allergen</fullName>
    </submittedName>
</protein>
<name>D1C6J3_SPHTD</name>
<keyword evidence="3" id="KW-1185">Reference proteome</keyword>
<sequence length="307" mass="33077">MESLDQPMAADLAGPAPPGYNYPQFTGSVFLDDLRRTVRGGPQPGERAPDFELPTTEGQRVRLSALRGQPVLLIFGSVTDPMARGGLPSLKQLYADGGGGIARWFHVYVREAHPGASFPAPKTESEKMEHARAFKALEEIPWPVLVDDLDGTVHRAYGGLPNAAYLIDADGLIAFKDQWASAATLRVALDALLEHEGRAAPVAGGMERTMHLLGPMAYGWSAIQRAGEPATRDLWRAIPPLALLLWLGRFLRPALAPLVDRGRPLPTAAKMAAALAVAGGGWLLLRGRVSSEEKKEADQAKAAMQQR</sequence>
<dbReference type="GO" id="GO:0016491">
    <property type="term" value="F:oxidoreductase activity"/>
    <property type="evidence" value="ECO:0007669"/>
    <property type="project" value="InterPro"/>
</dbReference>
<evidence type="ECO:0000313" key="2">
    <source>
        <dbReference type="EMBL" id="ACZ39618.1"/>
    </source>
</evidence>
<accession>D1C6J3</accession>
<dbReference type="SUPFAM" id="SSF52833">
    <property type="entry name" value="Thioredoxin-like"/>
    <property type="match status" value="1"/>
</dbReference>
<dbReference type="InterPro" id="IPR000866">
    <property type="entry name" value="AhpC/TSA"/>
</dbReference>
<feature type="domain" description="Thioredoxin" evidence="1">
    <location>
        <begin position="42"/>
        <end position="194"/>
    </location>
</feature>
<dbReference type="InterPro" id="IPR013766">
    <property type="entry name" value="Thioredoxin_domain"/>
</dbReference>
<proteinExistence type="predicted"/>
<dbReference type="HOGENOM" id="CLU_1018634_0_0_0"/>
<dbReference type="PROSITE" id="PS51352">
    <property type="entry name" value="THIOREDOXIN_2"/>
    <property type="match status" value="1"/>
</dbReference>
<dbReference type="STRING" id="479434.Sthe_2194"/>
<reference evidence="3" key="1">
    <citation type="submission" date="2009-11" db="EMBL/GenBank/DDBJ databases">
        <title>The complete chromosome 1 of Sphaerobacter thermophilus DSM 20745.</title>
        <authorList>
            <person name="Lucas S."/>
            <person name="Copeland A."/>
            <person name="Lapidus A."/>
            <person name="Glavina del Rio T."/>
            <person name="Dalin E."/>
            <person name="Tice H."/>
            <person name="Bruce D."/>
            <person name="Goodwin L."/>
            <person name="Pitluck S."/>
            <person name="Kyrpides N."/>
            <person name="Mavromatis K."/>
            <person name="Ivanova N."/>
            <person name="Mikhailova N."/>
            <person name="LaButti K.M."/>
            <person name="Clum A."/>
            <person name="Sun H.I."/>
            <person name="Brettin T."/>
            <person name="Detter J.C."/>
            <person name="Han C."/>
            <person name="Larimer F."/>
            <person name="Land M."/>
            <person name="Hauser L."/>
            <person name="Markowitz V."/>
            <person name="Cheng J.F."/>
            <person name="Hugenholtz P."/>
            <person name="Woyke T."/>
            <person name="Wu D."/>
            <person name="Steenblock K."/>
            <person name="Schneider S."/>
            <person name="Pukall R."/>
            <person name="Goeker M."/>
            <person name="Klenk H.P."/>
            <person name="Eisen J.A."/>
        </authorList>
    </citation>
    <scope>NUCLEOTIDE SEQUENCE [LARGE SCALE GENOMIC DNA]</scope>
    <source>
        <strain evidence="3">ATCC 49802 / DSM 20745 / S 6022</strain>
    </source>
</reference>
<gene>
    <name evidence="2" type="ordered locus">Sthe_2194</name>
</gene>
<organism evidence="2 3">
    <name type="scientific">Sphaerobacter thermophilus (strain ATCC 49802 / DSM 20745 / KCCM 41009 / NCIMB 13125 / S 6022)</name>
    <dbReference type="NCBI Taxonomy" id="479434"/>
    <lineage>
        <taxon>Bacteria</taxon>
        <taxon>Pseudomonadati</taxon>
        <taxon>Thermomicrobiota</taxon>
        <taxon>Thermomicrobia</taxon>
        <taxon>Sphaerobacterales</taxon>
        <taxon>Sphaerobacterineae</taxon>
        <taxon>Sphaerobacteraceae</taxon>
        <taxon>Sphaerobacter</taxon>
    </lineage>
</organism>
<dbReference type="RefSeq" id="WP_012872664.1">
    <property type="nucleotide sequence ID" value="NC_013523.1"/>
</dbReference>
<dbReference type="GO" id="GO:0016209">
    <property type="term" value="F:antioxidant activity"/>
    <property type="evidence" value="ECO:0007669"/>
    <property type="project" value="InterPro"/>
</dbReference>
<reference evidence="2 3" key="2">
    <citation type="journal article" date="2010" name="Stand. Genomic Sci.">
        <title>Complete genome sequence of Desulfohalobium retbaense type strain (HR(100)).</title>
        <authorList>
            <person name="Spring S."/>
            <person name="Nolan M."/>
            <person name="Lapidus A."/>
            <person name="Glavina Del Rio T."/>
            <person name="Copeland A."/>
            <person name="Tice H."/>
            <person name="Cheng J.F."/>
            <person name="Lucas S."/>
            <person name="Land M."/>
            <person name="Chen F."/>
            <person name="Bruce D."/>
            <person name="Goodwin L."/>
            <person name="Pitluck S."/>
            <person name="Ivanova N."/>
            <person name="Mavromatis K."/>
            <person name="Mikhailova N."/>
            <person name="Pati A."/>
            <person name="Chen A."/>
            <person name="Palaniappan K."/>
            <person name="Hauser L."/>
            <person name="Chang Y.J."/>
            <person name="Jeffries C.D."/>
            <person name="Munk C."/>
            <person name="Kiss H."/>
            <person name="Chain P."/>
            <person name="Han C."/>
            <person name="Brettin T."/>
            <person name="Detter J.C."/>
            <person name="Schuler E."/>
            <person name="Goker M."/>
            <person name="Rohde M."/>
            <person name="Bristow J."/>
            <person name="Eisen J.A."/>
            <person name="Markowitz V."/>
            <person name="Hugenholtz P."/>
            <person name="Kyrpides N.C."/>
            <person name="Klenk H.P."/>
        </authorList>
    </citation>
    <scope>NUCLEOTIDE SEQUENCE [LARGE SCALE GENOMIC DNA]</scope>
    <source>
        <strain evidence="3">ATCC 49802 / DSM 20745 / S 6022</strain>
    </source>
</reference>
<dbReference type="AlphaFoldDB" id="D1C6J3"/>
<dbReference type="Pfam" id="PF00578">
    <property type="entry name" value="AhpC-TSA"/>
    <property type="match status" value="1"/>
</dbReference>
<dbReference type="Gene3D" id="3.40.30.10">
    <property type="entry name" value="Glutaredoxin"/>
    <property type="match status" value="1"/>
</dbReference>
<dbReference type="eggNOG" id="COG1225">
    <property type="taxonomic scope" value="Bacteria"/>
</dbReference>
<dbReference type="EMBL" id="CP001823">
    <property type="protein sequence ID" value="ACZ39618.1"/>
    <property type="molecule type" value="Genomic_DNA"/>
</dbReference>
<dbReference type="KEGG" id="sti:Sthe_2194"/>
<dbReference type="InterPro" id="IPR036249">
    <property type="entry name" value="Thioredoxin-like_sf"/>
</dbReference>
<dbReference type="InParanoid" id="D1C6J3"/>
<dbReference type="Proteomes" id="UP000002027">
    <property type="component" value="Chromosome 1"/>
</dbReference>
<evidence type="ECO:0000259" key="1">
    <source>
        <dbReference type="PROSITE" id="PS51352"/>
    </source>
</evidence>
<evidence type="ECO:0000313" key="3">
    <source>
        <dbReference type="Proteomes" id="UP000002027"/>
    </source>
</evidence>